<keyword evidence="2" id="KW-1185">Reference proteome</keyword>
<dbReference type="Proteomes" id="UP001642487">
    <property type="component" value="Chromosome 1"/>
</dbReference>
<evidence type="ECO:0000313" key="2">
    <source>
        <dbReference type="Proteomes" id="UP001642487"/>
    </source>
</evidence>
<name>A0ABP0XPD0_9ROSI</name>
<gene>
    <name evidence="1" type="ORF">CITCOLO1_LOCUS329</name>
</gene>
<organism evidence="1 2">
    <name type="scientific">Citrullus colocynthis</name>
    <name type="common">colocynth</name>
    <dbReference type="NCBI Taxonomy" id="252529"/>
    <lineage>
        <taxon>Eukaryota</taxon>
        <taxon>Viridiplantae</taxon>
        <taxon>Streptophyta</taxon>
        <taxon>Embryophyta</taxon>
        <taxon>Tracheophyta</taxon>
        <taxon>Spermatophyta</taxon>
        <taxon>Magnoliopsida</taxon>
        <taxon>eudicotyledons</taxon>
        <taxon>Gunneridae</taxon>
        <taxon>Pentapetalae</taxon>
        <taxon>rosids</taxon>
        <taxon>fabids</taxon>
        <taxon>Cucurbitales</taxon>
        <taxon>Cucurbitaceae</taxon>
        <taxon>Benincaseae</taxon>
        <taxon>Citrullus</taxon>
    </lineage>
</organism>
<reference evidence="1 2" key="1">
    <citation type="submission" date="2024-03" db="EMBL/GenBank/DDBJ databases">
        <authorList>
            <person name="Gkanogiannis A."/>
            <person name="Becerra Lopez-Lavalle L."/>
        </authorList>
    </citation>
    <scope>NUCLEOTIDE SEQUENCE [LARGE SCALE GENOMIC DNA]</scope>
</reference>
<protein>
    <submittedName>
        <fullName evidence="1">Uncharacterized protein</fullName>
    </submittedName>
</protein>
<accession>A0ABP0XPD0</accession>
<dbReference type="EMBL" id="OZ021735">
    <property type="protein sequence ID" value="CAK9308811.1"/>
    <property type="molecule type" value="Genomic_DNA"/>
</dbReference>
<evidence type="ECO:0000313" key="1">
    <source>
        <dbReference type="EMBL" id="CAK9308811.1"/>
    </source>
</evidence>
<sequence length="73" mass="8337">MNDDTDTFDSLIHGKFLLQLRIYVHVHPNKFIQLGVGLHPHKPNDVSNCNKEMLSDTVHRSSELALLPQLHPI</sequence>
<proteinExistence type="predicted"/>